<dbReference type="PROSITE" id="PS51147">
    <property type="entry name" value="PFTA"/>
    <property type="match status" value="5"/>
</dbReference>
<comment type="function">
    <text evidence="6">Catalyzes the transfer of a geranyl-geranyl moiety from geranyl-geranyl pyrophosphate to cysteines occuring in specific C-terminal amino acid sequences.</text>
</comment>
<dbReference type="FunFam" id="1.25.40.120:FF:000001">
    <property type="entry name" value="Geranylgeranyl transferase type-2 subunit alpha"/>
    <property type="match status" value="1"/>
</dbReference>
<dbReference type="OrthoDB" id="1658at2759"/>
<proteinExistence type="inferred from homology"/>
<dbReference type="Proteomes" id="UP000593567">
    <property type="component" value="Unassembled WGS sequence"/>
</dbReference>
<comment type="caution">
    <text evidence="7">The sequence shown here is derived from an EMBL/GenBank/DDBJ whole genome shotgun (WGS) entry which is preliminary data.</text>
</comment>
<dbReference type="GO" id="GO:0097354">
    <property type="term" value="P:prenylation"/>
    <property type="evidence" value="ECO:0007669"/>
    <property type="project" value="UniProtKB-UniRule"/>
</dbReference>
<dbReference type="Gene3D" id="1.25.40.120">
    <property type="entry name" value="Protein prenylyltransferase"/>
    <property type="match status" value="1"/>
</dbReference>
<dbReference type="AlphaFoldDB" id="A0A7J7JL80"/>
<name>A0A7J7JL80_BUGNE</name>
<dbReference type="GO" id="GO:0005968">
    <property type="term" value="C:Rab-protein geranylgeranyltransferase complex"/>
    <property type="evidence" value="ECO:0007669"/>
    <property type="project" value="TreeGrafter"/>
</dbReference>
<dbReference type="PANTHER" id="PTHR11129:SF2">
    <property type="entry name" value="GERANYLGERANYL TRANSFERASE TYPE-2 SUBUNIT ALPHA"/>
    <property type="match status" value="1"/>
</dbReference>
<keyword evidence="3 6" id="KW-0808">Transferase</keyword>
<dbReference type="SUPFAM" id="SSF48439">
    <property type="entry name" value="Protein prenylyltransferase"/>
    <property type="match status" value="1"/>
</dbReference>
<evidence type="ECO:0000313" key="7">
    <source>
        <dbReference type="EMBL" id="KAF6026118.1"/>
    </source>
</evidence>
<gene>
    <name evidence="7" type="ORF">EB796_015566</name>
</gene>
<dbReference type="EMBL" id="VXIV02002345">
    <property type="protein sequence ID" value="KAF6026118.1"/>
    <property type="molecule type" value="Genomic_DNA"/>
</dbReference>
<evidence type="ECO:0000313" key="8">
    <source>
        <dbReference type="Proteomes" id="UP000593567"/>
    </source>
</evidence>
<dbReference type="GO" id="GO:0004663">
    <property type="term" value="F:Rab geranylgeranyltransferase activity"/>
    <property type="evidence" value="ECO:0007669"/>
    <property type="project" value="UniProtKB-UniRule"/>
</dbReference>
<accession>A0A7J7JL80</accession>
<protein>
    <recommendedName>
        <fullName evidence="6">Geranylgeranyl transferase type-2 subunit alpha</fullName>
        <ecNumber evidence="6">2.5.1.60</ecNumber>
    </recommendedName>
    <alternativeName>
        <fullName evidence="6">Geranylgeranyl transferase type II subunit alpha</fullName>
    </alternativeName>
</protein>
<comment type="catalytic activity">
    <reaction evidence="5 6">
        <text>geranylgeranyl diphosphate + L-cysteinyl-[protein] = S-geranylgeranyl-L-cysteinyl-[protein] + diphosphate</text>
        <dbReference type="Rhea" id="RHEA:21240"/>
        <dbReference type="Rhea" id="RHEA-COMP:10131"/>
        <dbReference type="Rhea" id="RHEA-COMP:11537"/>
        <dbReference type="ChEBI" id="CHEBI:29950"/>
        <dbReference type="ChEBI" id="CHEBI:33019"/>
        <dbReference type="ChEBI" id="CHEBI:57533"/>
        <dbReference type="ChEBI" id="CHEBI:86021"/>
        <dbReference type="EC" id="2.5.1.60"/>
    </reaction>
</comment>
<dbReference type="InterPro" id="IPR002088">
    <property type="entry name" value="Prenyl_trans_a"/>
</dbReference>
<organism evidence="7 8">
    <name type="scientific">Bugula neritina</name>
    <name type="common">Brown bryozoan</name>
    <name type="synonym">Sertularia neritina</name>
    <dbReference type="NCBI Taxonomy" id="10212"/>
    <lineage>
        <taxon>Eukaryota</taxon>
        <taxon>Metazoa</taxon>
        <taxon>Spiralia</taxon>
        <taxon>Lophotrochozoa</taxon>
        <taxon>Bryozoa</taxon>
        <taxon>Gymnolaemata</taxon>
        <taxon>Cheilostomatida</taxon>
        <taxon>Flustrina</taxon>
        <taxon>Buguloidea</taxon>
        <taxon>Bugulidae</taxon>
        <taxon>Bugula</taxon>
    </lineage>
</organism>
<dbReference type="EC" id="2.5.1.60" evidence="6"/>
<evidence type="ECO:0000256" key="2">
    <source>
        <dbReference type="ARBA" id="ARBA00022602"/>
    </source>
</evidence>
<evidence type="ECO:0000256" key="1">
    <source>
        <dbReference type="ARBA" id="ARBA00006734"/>
    </source>
</evidence>
<evidence type="ECO:0000256" key="4">
    <source>
        <dbReference type="ARBA" id="ARBA00022737"/>
    </source>
</evidence>
<evidence type="ECO:0000256" key="5">
    <source>
        <dbReference type="ARBA" id="ARBA00047658"/>
    </source>
</evidence>
<keyword evidence="8" id="KW-1185">Reference proteome</keyword>
<evidence type="ECO:0000256" key="3">
    <source>
        <dbReference type="ARBA" id="ARBA00022679"/>
    </source>
</evidence>
<keyword evidence="2 6" id="KW-0637">Prenyltransferase</keyword>
<comment type="similarity">
    <text evidence="1 6">Belongs to the protein prenyltransferase subunit alpha family.</text>
</comment>
<dbReference type="PANTHER" id="PTHR11129">
    <property type="entry name" value="PROTEIN FARNESYLTRANSFERASE ALPHA SUBUNIT/RAB GERANYLGERANYL TRANSFERASE ALPHA SUBUNIT"/>
    <property type="match status" value="1"/>
</dbReference>
<sequence>MSQQTKHGRLKVKTTEEQEEAKRIERLKKQKLYQAATDKIFAKRAAGEYDVEALKLTSGVLSKNPDVYTLWNYRKEIFNFLQKSVSSDELLAMFSDELTFLEECLKYNPKSYGSWEHRCYVMTHTPKPDWERELSLCNAFLSYDERNFHCWDYRRFIIKQSNVKPEDELKFTFEKIASNFSNYSSWHYRSKLLPQLFSAETNHSSGLQQSTLLEEMELVQNAFFTDPNDQSAWFYHRWLLGRVENSLELLNIDELLDKSLMVLTFSMPVKVIETTSSSSVDLPFNWFSPSNERFSPVWCSVTGDRCTSVKVKHKLQEYQFTLTDVVDAQARSMKLYFRFATFNYFTYKASL</sequence>
<evidence type="ECO:0000256" key="6">
    <source>
        <dbReference type="RuleBase" id="RU367120"/>
    </source>
</evidence>
<keyword evidence="4" id="KW-0677">Repeat</keyword>
<dbReference type="Pfam" id="PF01239">
    <property type="entry name" value="PPTA"/>
    <property type="match status" value="5"/>
</dbReference>
<reference evidence="7" key="1">
    <citation type="submission" date="2020-06" db="EMBL/GenBank/DDBJ databases">
        <title>Draft genome of Bugula neritina, a colonial animal packing powerful symbionts and potential medicines.</title>
        <authorList>
            <person name="Rayko M."/>
        </authorList>
    </citation>
    <scope>NUCLEOTIDE SEQUENCE [LARGE SCALE GENOMIC DNA]</scope>
    <source>
        <strain evidence="7">Kwan_BN1</strain>
    </source>
</reference>